<name>A0A5B8A2F5_9BACT</name>
<dbReference type="GO" id="GO:0009279">
    <property type="term" value="C:cell outer membrane"/>
    <property type="evidence" value="ECO:0007669"/>
    <property type="project" value="UniProtKB-SubCell"/>
</dbReference>
<dbReference type="Gene3D" id="1.25.40.390">
    <property type="match status" value="1"/>
</dbReference>
<evidence type="ECO:0000313" key="8">
    <source>
        <dbReference type="EMBL" id="QDA61571.1"/>
    </source>
</evidence>
<reference evidence="8 9" key="1">
    <citation type="submission" date="2019-06" db="EMBL/GenBank/DDBJ databases">
        <authorList>
            <person name="Srinivasan S."/>
        </authorList>
    </citation>
    <scope>NUCLEOTIDE SEQUENCE [LARGE SCALE GENOMIC DNA]</scope>
    <source>
        <strain evidence="8 9">17J68-5</strain>
    </source>
</reference>
<keyword evidence="4" id="KW-0472">Membrane</keyword>
<dbReference type="RefSeq" id="WP_139516745.1">
    <property type="nucleotide sequence ID" value="NZ_CP040896.1"/>
</dbReference>
<evidence type="ECO:0000313" key="9">
    <source>
        <dbReference type="Proteomes" id="UP000305398"/>
    </source>
</evidence>
<dbReference type="Pfam" id="PF14322">
    <property type="entry name" value="SusD-like_3"/>
    <property type="match status" value="1"/>
</dbReference>
<comment type="subcellular location">
    <subcellularLocation>
        <location evidence="1">Cell outer membrane</location>
    </subcellularLocation>
</comment>
<gene>
    <name evidence="8" type="ORF">FHG12_16355</name>
</gene>
<protein>
    <submittedName>
        <fullName evidence="8">RagB/SusD family nutrient uptake outer membrane protein</fullName>
    </submittedName>
</protein>
<evidence type="ECO:0000259" key="6">
    <source>
        <dbReference type="Pfam" id="PF07980"/>
    </source>
</evidence>
<dbReference type="InterPro" id="IPR033985">
    <property type="entry name" value="SusD-like_N"/>
</dbReference>
<dbReference type="Pfam" id="PF07980">
    <property type="entry name" value="SusD_RagB"/>
    <property type="match status" value="1"/>
</dbReference>
<sequence>MRLGHVASGATPTPVKTTTMFIKNKTLAASVLTLGLLAGCGKDYLSLQPRNAVTTETFYKTETDAIQATTAAYSQLSQYGMFNYSLWGIGDIMSDNSNTGGGGASDGIEFQQLDNYSIPTTNPLTSTHWQRAYLGVGQANQVLARVPAIEMSATLKTRCLGEAAFLRALYYFYLVRGFGDVPLVLTPAQTAAEVSNITRTPAAQVYTQIITDLQDAITKLPASYTGDDVGRATKWSATALLAKVYLTQGNMANAATQARAVISGSGKTMWANYADNFKVENENGQESLFEVQFKNGLSNYSQDGPGATINEFWGARFFGSPYVVSSGGYGFNVPEKEFVDGYEPGDLRKRATVWVPGDVYPAGQIQPASLPGDPFGFNVRKFFVGTVNVNNWDSPLNVPVLRLAEMYLILAEAVGPTAEGLEAINKVRRRAFGLPINTPSAKDLAITSAASFKDAVLRERRYELAFEMDRWYDLKRTGTLVSTMKAKGKTGVQEFNNLLPIPQTELNVNPNLTQNPGY</sequence>
<dbReference type="AlphaFoldDB" id="A0A5B8A2F5"/>
<dbReference type="InterPro" id="IPR011990">
    <property type="entry name" value="TPR-like_helical_dom_sf"/>
</dbReference>
<evidence type="ECO:0000259" key="7">
    <source>
        <dbReference type="Pfam" id="PF14322"/>
    </source>
</evidence>
<dbReference type="SUPFAM" id="SSF48452">
    <property type="entry name" value="TPR-like"/>
    <property type="match status" value="1"/>
</dbReference>
<accession>A0A5B8A2F5</accession>
<keyword evidence="5" id="KW-0998">Cell outer membrane</keyword>
<dbReference type="EMBL" id="CP040896">
    <property type="protein sequence ID" value="QDA61571.1"/>
    <property type="molecule type" value="Genomic_DNA"/>
</dbReference>
<dbReference type="KEGG" id="hyj:FHG12_16355"/>
<evidence type="ECO:0000256" key="2">
    <source>
        <dbReference type="ARBA" id="ARBA00006275"/>
    </source>
</evidence>
<keyword evidence="9" id="KW-1185">Reference proteome</keyword>
<dbReference type="InterPro" id="IPR012944">
    <property type="entry name" value="SusD_RagB_dom"/>
</dbReference>
<comment type="similarity">
    <text evidence="2">Belongs to the SusD family.</text>
</comment>
<feature type="domain" description="SusD-like N-terminal" evidence="7">
    <location>
        <begin position="89"/>
        <end position="246"/>
    </location>
</feature>
<dbReference type="CDD" id="cd08977">
    <property type="entry name" value="SusD"/>
    <property type="match status" value="1"/>
</dbReference>
<evidence type="ECO:0000256" key="5">
    <source>
        <dbReference type="ARBA" id="ARBA00023237"/>
    </source>
</evidence>
<evidence type="ECO:0000256" key="4">
    <source>
        <dbReference type="ARBA" id="ARBA00023136"/>
    </source>
</evidence>
<organism evidence="8 9">
    <name type="scientific">Hymenobacter jejuensis</name>
    <dbReference type="NCBI Taxonomy" id="2502781"/>
    <lineage>
        <taxon>Bacteria</taxon>
        <taxon>Pseudomonadati</taxon>
        <taxon>Bacteroidota</taxon>
        <taxon>Cytophagia</taxon>
        <taxon>Cytophagales</taxon>
        <taxon>Hymenobacteraceae</taxon>
        <taxon>Hymenobacter</taxon>
    </lineage>
</organism>
<keyword evidence="3" id="KW-0732">Signal</keyword>
<dbReference type="OrthoDB" id="9792139at2"/>
<dbReference type="Proteomes" id="UP000305398">
    <property type="component" value="Chromosome"/>
</dbReference>
<feature type="domain" description="RagB/SusD" evidence="6">
    <location>
        <begin position="286"/>
        <end position="518"/>
    </location>
</feature>
<proteinExistence type="inferred from homology"/>
<evidence type="ECO:0000256" key="3">
    <source>
        <dbReference type="ARBA" id="ARBA00022729"/>
    </source>
</evidence>
<evidence type="ECO:0000256" key="1">
    <source>
        <dbReference type="ARBA" id="ARBA00004442"/>
    </source>
</evidence>